<dbReference type="Pfam" id="PF00881">
    <property type="entry name" value="Nitroreductase"/>
    <property type="match status" value="2"/>
</dbReference>
<dbReference type="Gene3D" id="3.40.109.10">
    <property type="entry name" value="NADH Oxidase"/>
    <property type="match status" value="1"/>
</dbReference>
<dbReference type="PANTHER" id="PTHR43821:SF1">
    <property type="entry name" value="NAD(P)H NITROREDUCTASE YDJA-RELATED"/>
    <property type="match status" value="1"/>
</dbReference>
<dbReference type="SUPFAM" id="SSF55469">
    <property type="entry name" value="FMN-dependent nitroreductase-like"/>
    <property type="match status" value="1"/>
</dbReference>
<dbReference type="PANTHER" id="PTHR43821">
    <property type="entry name" value="NAD(P)H NITROREDUCTASE YDJA-RELATED"/>
    <property type="match status" value="1"/>
</dbReference>
<feature type="domain" description="Nitroreductase" evidence="1">
    <location>
        <begin position="7"/>
        <end position="59"/>
    </location>
</feature>
<comment type="caution">
    <text evidence="2">The sequence shown here is derived from an EMBL/GenBank/DDBJ whole genome shotgun (WGS) entry which is preliminary data.</text>
</comment>
<organism evidence="2 3">
    <name type="scientific">Tumebacillus lacus</name>
    <dbReference type="NCBI Taxonomy" id="2995335"/>
    <lineage>
        <taxon>Bacteria</taxon>
        <taxon>Bacillati</taxon>
        <taxon>Bacillota</taxon>
        <taxon>Bacilli</taxon>
        <taxon>Bacillales</taxon>
        <taxon>Alicyclobacillaceae</taxon>
        <taxon>Tumebacillus</taxon>
    </lineage>
</organism>
<dbReference type="InterPro" id="IPR000415">
    <property type="entry name" value="Nitroreductase-like"/>
</dbReference>
<feature type="domain" description="Nitroreductase" evidence="1">
    <location>
        <begin position="63"/>
        <end position="140"/>
    </location>
</feature>
<sequence>MDVIQAITGRRNVKSFKPDPVDEQKILSWLETASYAPNHRMTEPWEIHFLGAQTREQIAHKNDFGGAPTVLAIVSTPAKSTVDRDEHLQAATCFVQNFLLAAYAEGVGTGWASIGWSPRVHEILGLGPAHEIIAILPVGYPTEWPEMKPRTEISAKVHRLP</sequence>
<dbReference type="InterPro" id="IPR029479">
    <property type="entry name" value="Nitroreductase"/>
</dbReference>
<evidence type="ECO:0000313" key="2">
    <source>
        <dbReference type="EMBL" id="MCX7568498.1"/>
    </source>
</evidence>
<reference evidence="2 3" key="1">
    <citation type="submission" date="2022-11" db="EMBL/GenBank/DDBJ databases">
        <title>Study of microbial diversity in lake waters.</title>
        <authorList>
            <person name="Zhang J."/>
        </authorList>
    </citation>
    <scope>NUCLEOTIDE SEQUENCE [LARGE SCALE GENOMIC DNA]</scope>
    <source>
        <strain evidence="2 3">DT12</strain>
    </source>
</reference>
<proteinExistence type="predicted"/>
<protein>
    <submittedName>
        <fullName evidence="2">Nitroreductase family protein</fullName>
    </submittedName>
</protein>
<dbReference type="RefSeq" id="WP_267149743.1">
    <property type="nucleotide sequence ID" value="NZ_JAPMLT010000001.1"/>
</dbReference>
<dbReference type="Proteomes" id="UP001208017">
    <property type="component" value="Unassembled WGS sequence"/>
</dbReference>
<name>A0ABT3WV06_9BACL</name>
<evidence type="ECO:0000313" key="3">
    <source>
        <dbReference type="Proteomes" id="UP001208017"/>
    </source>
</evidence>
<dbReference type="InterPro" id="IPR052530">
    <property type="entry name" value="NAD(P)H_nitroreductase"/>
</dbReference>
<gene>
    <name evidence="2" type="ORF">OS242_00770</name>
</gene>
<accession>A0ABT3WV06</accession>
<keyword evidence="3" id="KW-1185">Reference proteome</keyword>
<dbReference type="EMBL" id="JAPMLT010000001">
    <property type="protein sequence ID" value="MCX7568498.1"/>
    <property type="molecule type" value="Genomic_DNA"/>
</dbReference>
<evidence type="ECO:0000259" key="1">
    <source>
        <dbReference type="Pfam" id="PF00881"/>
    </source>
</evidence>